<name>K4CK84_SOLLC</name>
<evidence type="ECO:0000259" key="11">
    <source>
        <dbReference type="PROSITE" id="PS51295"/>
    </source>
</evidence>
<protein>
    <recommendedName>
        <fullName evidence="11">CRM domain-containing protein</fullName>
    </recommendedName>
</protein>
<keyword evidence="6 10" id="KW-0694">RNA-binding</keyword>
<dbReference type="InterPro" id="IPR045278">
    <property type="entry name" value="CRS1/CFM2/CFM3"/>
</dbReference>
<dbReference type="PANTHER" id="PTHR31846">
    <property type="entry name" value="CRS1 / YHBY (CRM) DOMAIN-CONTAINING PROTEIN"/>
    <property type="match status" value="1"/>
</dbReference>
<dbReference type="GO" id="GO:1990904">
    <property type="term" value="C:ribonucleoprotein complex"/>
    <property type="evidence" value="ECO:0007669"/>
    <property type="project" value="UniProtKB-KW"/>
</dbReference>
<evidence type="ECO:0000256" key="7">
    <source>
        <dbReference type="ARBA" id="ARBA00022946"/>
    </source>
</evidence>
<dbReference type="PROSITE" id="PS51295">
    <property type="entry name" value="CRM"/>
    <property type="match status" value="1"/>
</dbReference>
<keyword evidence="2" id="KW-0150">Chloroplast</keyword>
<dbReference type="EnsemblPlants" id="Solyc08g044250.1.1">
    <property type="protein sequence ID" value="Solyc08g044250.1.1"/>
    <property type="gene ID" value="Solyc08g044250.1"/>
</dbReference>
<keyword evidence="9" id="KW-0687">Ribonucleoprotein</keyword>
<dbReference type="eggNOG" id="KOG1990">
    <property type="taxonomic scope" value="Eukaryota"/>
</dbReference>
<accession>K4CK84</accession>
<dbReference type="SUPFAM" id="SSF75471">
    <property type="entry name" value="YhbY-like"/>
    <property type="match status" value="1"/>
</dbReference>
<dbReference type="InterPro" id="IPR001890">
    <property type="entry name" value="RNA-binding_CRM"/>
</dbReference>
<dbReference type="Gene3D" id="3.30.110.60">
    <property type="entry name" value="YhbY-like"/>
    <property type="match status" value="1"/>
</dbReference>
<dbReference type="GO" id="GO:0006397">
    <property type="term" value="P:mRNA processing"/>
    <property type="evidence" value="ECO:0007669"/>
    <property type="project" value="UniProtKB-KW"/>
</dbReference>
<dbReference type="PaxDb" id="4081-Solyc08g044250.1.1"/>
<proteinExistence type="predicted"/>
<evidence type="ECO:0000256" key="3">
    <source>
        <dbReference type="ARBA" id="ARBA00022640"/>
    </source>
</evidence>
<evidence type="ECO:0000256" key="6">
    <source>
        <dbReference type="ARBA" id="ARBA00022884"/>
    </source>
</evidence>
<dbReference type="PhylomeDB" id="K4CK84"/>
<keyword evidence="8" id="KW-0508">mRNA splicing</keyword>
<reference evidence="12" key="1">
    <citation type="journal article" date="2012" name="Nature">
        <title>The tomato genome sequence provides insights into fleshy fruit evolution.</title>
        <authorList>
            <consortium name="Tomato Genome Consortium"/>
        </authorList>
    </citation>
    <scope>NUCLEOTIDE SEQUENCE [LARGE SCALE GENOMIC DNA]</scope>
    <source>
        <strain evidence="12">cv. Heinz 1706</strain>
    </source>
</reference>
<feature type="domain" description="CRM" evidence="11">
    <location>
        <begin position="1"/>
        <end position="55"/>
    </location>
</feature>
<evidence type="ECO:0000256" key="9">
    <source>
        <dbReference type="ARBA" id="ARBA00023274"/>
    </source>
</evidence>
<keyword evidence="7" id="KW-0809">Transit peptide</keyword>
<dbReference type="HOGENOM" id="CLU_3036095_0_0_1"/>
<evidence type="ECO:0000313" key="13">
    <source>
        <dbReference type="Proteomes" id="UP000004994"/>
    </source>
</evidence>
<dbReference type="GO" id="GO:0009507">
    <property type="term" value="C:chloroplast"/>
    <property type="evidence" value="ECO:0007669"/>
    <property type="project" value="UniProtKB-SubCell"/>
</dbReference>
<dbReference type="Gramene" id="Solyc08g044250.1.1">
    <property type="protein sequence ID" value="Solyc08g044250.1.1"/>
    <property type="gene ID" value="Solyc08g044250.1"/>
</dbReference>
<dbReference type="Proteomes" id="UP000004994">
    <property type="component" value="Chromosome 8"/>
</dbReference>
<dbReference type="InParanoid" id="K4CK84"/>
<sequence length="55" mass="6745">MLRKIGLRMKSFILLGRRGFIDGTDEKMHLHWKYRELVKVIMLPICVKKIRNYWL</sequence>
<organism evidence="12">
    <name type="scientific">Solanum lycopersicum</name>
    <name type="common">Tomato</name>
    <name type="synonym">Lycopersicon esculentum</name>
    <dbReference type="NCBI Taxonomy" id="4081"/>
    <lineage>
        <taxon>Eukaryota</taxon>
        <taxon>Viridiplantae</taxon>
        <taxon>Streptophyta</taxon>
        <taxon>Embryophyta</taxon>
        <taxon>Tracheophyta</taxon>
        <taxon>Spermatophyta</taxon>
        <taxon>Magnoliopsida</taxon>
        <taxon>eudicotyledons</taxon>
        <taxon>Gunneridae</taxon>
        <taxon>Pentapetalae</taxon>
        <taxon>asterids</taxon>
        <taxon>lamiids</taxon>
        <taxon>Solanales</taxon>
        <taxon>Solanaceae</taxon>
        <taxon>Solanoideae</taxon>
        <taxon>Solaneae</taxon>
        <taxon>Solanum</taxon>
        <taxon>Solanum subgen. Lycopersicon</taxon>
    </lineage>
</organism>
<evidence type="ECO:0000256" key="1">
    <source>
        <dbReference type="ARBA" id="ARBA00004229"/>
    </source>
</evidence>
<dbReference type="STRING" id="4081.K4CK84"/>
<comment type="subcellular location">
    <subcellularLocation>
        <location evidence="1">Plastid</location>
        <location evidence="1">Chloroplast</location>
    </subcellularLocation>
</comment>
<evidence type="ECO:0000256" key="8">
    <source>
        <dbReference type="ARBA" id="ARBA00023187"/>
    </source>
</evidence>
<keyword evidence="5" id="KW-0677">Repeat</keyword>
<dbReference type="Pfam" id="PF01985">
    <property type="entry name" value="CRS1_YhbY"/>
    <property type="match status" value="1"/>
</dbReference>
<dbReference type="PANTHER" id="PTHR31846:SF20">
    <property type="entry name" value="CRM-DOMAIN CONTAINING FACTOR CFM2, CHLOROPLASTIC"/>
    <property type="match status" value="1"/>
</dbReference>
<evidence type="ECO:0000256" key="5">
    <source>
        <dbReference type="ARBA" id="ARBA00022737"/>
    </source>
</evidence>
<keyword evidence="4" id="KW-0507">mRNA processing</keyword>
<evidence type="ECO:0000256" key="2">
    <source>
        <dbReference type="ARBA" id="ARBA00022528"/>
    </source>
</evidence>
<keyword evidence="3" id="KW-0934">Plastid</keyword>
<evidence type="ECO:0000313" key="12">
    <source>
        <dbReference type="EnsemblPlants" id="Solyc08g044250.1.1"/>
    </source>
</evidence>
<dbReference type="AlphaFoldDB" id="K4CK84"/>
<keyword evidence="13" id="KW-1185">Reference proteome</keyword>
<evidence type="ECO:0000256" key="4">
    <source>
        <dbReference type="ARBA" id="ARBA00022664"/>
    </source>
</evidence>
<dbReference type="InterPro" id="IPR035920">
    <property type="entry name" value="YhbY-like_sf"/>
</dbReference>
<dbReference type="GO" id="GO:0000373">
    <property type="term" value="P:Group II intron splicing"/>
    <property type="evidence" value="ECO:0007669"/>
    <property type="project" value="UniProtKB-ARBA"/>
</dbReference>
<dbReference type="GO" id="GO:0003729">
    <property type="term" value="F:mRNA binding"/>
    <property type="evidence" value="ECO:0007669"/>
    <property type="project" value="InterPro"/>
</dbReference>
<reference evidence="12" key="2">
    <citation type="submission" date="2015-06" db="UniProtKB">
        <authorList>
            <consortium name="EnsemblPlants"/>
        </authorList>
    </citation>
    <scope>IDENTIFICATION</scope>
    <source>
        <strain evidence="12">cv. Heinz 1706</strain>
    </source>
</reference>
<evidence type="ECO:0000256" key="10">
    <source>
        <dbReference type="PROSITE-ProRule" id="PRU00626"/>
    </source>
</evidence>